<dbReference type="RefSeq" id="WP_218858721.1">
    <property type="nucleotide sequence ID" value="NZ_JACCBW010000004.1"/>
</dbReference>
<protein>
    <submittedName>
        <fullName evidence="7">Phytoene desaturase</fullName>
    </submittedName>
</protein>
<dbReference type="Proteomes" id="UP000549911">
    <property type="component" value="Unassembled WGS sequence"/>
</dbReference>
<keyword evidence="3 4" id="KW-0560">Oxidoreductase</keyword>
<dbReference type="InterPro" id="IPR002937">
    <property type="entry name" value="Amino_oxidase"/>
</dbReference>
<dbReference type="GO" id="GO:0016117">
    <property type="term" value="P:carotenoid biosynthetic process"/>
    <property type="evidence" value="ECO:0007669"/>
    <property type="project" value="UniProtKB-KW"/>
</dbReference>
<evidence type="ECO:0000256" key="2">
    <source>
        <dbReference type="ARBA" id="ARBA00022746"/>
    </source>
</evidence>
<name>A0A7Y9KTA7_9ACTN</name>
<sequence>MTIRSTDRADRSTGRATDQHTSRHVVVVGGGVAGLATAALLASRGHEVDLLEKNPDLGGRVGSVERDGFRFDTGASWWLMPEVFEHFFELLGTTVEAELDLTVLDPSYRVFFEGHADPVDLRPDRAHNRALFESIEPGSGAAFDAYLRSADDTYDMALRRFLYTSFDSPGAFLHPDVVRRTPRLGRLLTRSLEKHVAASFRDNRLRQVLGYPAVFLGSSPDRTPSMYHLMSRLDLGDQVLYPQGGFTRLVEALASLAERHGARLHTGVEVTRILTRTGARGRAEVQGVEHTPAGGAGTGRGTILADLVVGATDLHHLETALVDPELQTHPEPVWRKRSPGPGAVLALLGVEGRLPQLPHHSLFFTSDWAQNFGDIFGADARVPDPASIYVCKPSETDPSVAPEGCENLFVLVPVPADPGIGHGGDDGAGSPVVEQTADRAIDQIASWAGIPDLRDRIRVRSTIGPRDFETGYHAWQGGALGLEHTLRQSAFLRPGNASAKVDGLLYAGSTTVPGVGLPMCLISAELVLKRLTGDRSSLPVPT</sequence>
<comment type="similarity">
    <text evidence="4">Belongs to the carotenoid/retinoid oxidoreductase family.</text>
</comment>
<dbReference type="Pfam" id="PF01593">
    <property type="entry name" value="Amino_oxidase"/>
    <property type="match status" value="1"/>
</dbReference>
<dbReference type="GO" id="GO:0016491">
    <property type="term" value="F:oxidoreductase activity"/>
    <property type="evidence" value="ECO:0007669"/>
    <property type="project" value="UniProtKB-KW"/>
</dbReference>
<evidence type="ECO:0000256" key="4">
    <source>
        <dbReference type="RuleBase" id="RU362075"/>
    </source>
</evidence>
<dbReference type="PANTHER" id="PTHR43734">
    <property type="entry name" value="PHYTOENE DESATURASE"/>
    <property type="match status" value="1"/>
</dbReference>
<feature type="domain" description="Amine oxidase" evidence="6">
    <location>
        <begin position="32"/>
        <end position="525"/>
    </location>
</feature>
<organism evidence="7 8">
    <name type="scientific">Nocardioides cavernae</name>
    <dbReference type="NCBI Taxonomy" id="1921566"/>
    <lineage>
        <taxon>Bacteria</taxon>
        <taxon>Bacillati</taxon>
        <taxon>Actinomycetota</taxon>
        <taxon>Actinomycetes</taxon>
        <taxon>Propionibacteriales</taxon>
        <taxon>Nocardioidaceae</taxon>
        <taxon>Nocardioides</taxon>
    </lineage>
</organism>
<dbReference type="NCBIfam" id="TIGR02734">
    <property type="entry name" value="crtI_fam"/>
    <property type="match status" value="1"/>
</dbReference>
<feature type="region of interest" description="Disordered" evidence="5">
    <location>
        <begin position="1"/>
        <end position="21"/>
    </location>
</feature>
<comment type="caution">
    <text evidence="7">The sequence shown here is derived from an EMBL/GenBank/DDBJ whole genome shotgun (WGS) entry which is preliminary data.</text>
</comment>
<accession>A0A7Y9KTA7</accession>
<dbReference type="InterPro" id="IPR014105">
    <property type="entry name" value="Carotenoid/retinoid_OxRdtase"/>
</dbReference>
<evidence type="ECO:0000313" key="7">
    <source>
        <dbReference type="EMBL" id="NYE38429.1"/>
    </source>
</evidence>
<proteinExistence type="inferred from homology"/>
<dbReference type="EMBL" id="JACCBW010000004">
    <property type="protein sequence ID" value="NYE38429.1"/>
    <property type="molecule type" value="Genomic_DNA"/>
</dbReference>
<comment type="pathway">
    <text evidence="1 4">Carotenoid biosynthesis.</text>
</comment>
<reference evidence="7 8" key="1">
    <citation type="submission" date="2020-07" db="EMBL/GenBank/DDBJ databases">
        <authorList>
            <person name="Partida-Martinez L."/>
            <person name="Huntemann M."/>
            <person name="Clum A."/>
            <person name="Wang J."/>
            <person name="Palaniappan K."/>
            <person name="Ritter S."/>
            <person name="Chen I.-M."/>
            <person name="Stamatis D."/>
            <person name="Reddy T."/>
            <person name="O'Malley R."/>
            <person name="Daum C."/>
            <person name="Shapiro N."/>
            <person name="Ivanova N."/>
            <person name="Kyrpides N."/>
            <person name="Woyke T."/>
        </authorList>
    </citation>
    <scope>NUCLEOTIDE SEQUENCE [LARGE SCALE GENOMIC DNA]</scope>
    <source>
        <strain evidence="7 8">AT2.17</strain>
    </source>
</reference>
<dbReference type="AlphaFoldDB" id="A0A7Y9KTA7"/>
<dbReference type="Gene3D" id="3.50.50.60">
    <property type="entry name" value="FAD/NAD(P)-binding domain"/>
    <property type="match status" value="2"/>
</dbReference>
<dbReference type="SUPFAM" id="SSF51905">
    <property type="entry name" value="FAD/NAD(P)-binding domain"/>
    <property type="match status" value="1"/>
</dbReference>
<evidence type="ECO:0000256" key="1">
    <source>
        <dbReference type="ARBA" id="ARBA00004829"/>
    </source>
</evidence>
<evidence type="ECO:0000256" key="5">
    <source>
        <dbReference type="SAM" id="MobiDB-lite"/>
    </source>
</evidence>
<dbReference type="PRINTS" id="PR00419">
    <property type="entry name" value="ADXRDTASE"/>
</dbReference>
<reference evidence="7 8" key="2">
    <citation type="submission" date="2020-08" db="EMBL/GenBank/DDBJ databases">
        <title>The Agave Microbiome: Exploring the role of microbial communities in plant adaptations to desert environments.</title>
        <authorList>
            <person name="Partida-Martinez L.P."/>
        </authorList>
    </citation>
    <scope>NUCLEOTIDE SEQUENCE [LARGE SCALE GENOMIC DNA]</scope>
    <source>
        <strain evidence="7 8">AT2.17</strain>
    </source>
</reference>
<gene>
    <name evidence="7" type="ORF">F4692_003577</name>
</gene>
<keyword evidence="8" id="KW-1185">Reference proteome</keyword>
<evidence type="ECO:0000313" key="8">
    <source>
        <dbReference type="Proteomes" id="UP000549911"/>
    </source>
</evidence>
<dbReference type="PANTHER" id="PTHR43734:SF1">
    <property type="entry name" value="PHYTOENE DESATURASE"/>
    <property type="match status" value="1"/>
</dbReference>
<evidence type="ECO:0000256" key="3">
    <source>
        <dbReference type="ARBA" id="ARBA00023002"/>
    </source>
</evidence>
<dbReference type="InterPro" id="IPR036188">
    <property type="entry name" value="FAD/NAD-bd_sf"/>
</dbReference>
<keyword evidence="2 4" id="KW-0125">Carotenoid biosynthesis</keyword>
<evidence type="ECO:0000259" key="6">
    <source>
        <dbReference type="Pfam" id="PF01593"/>
    </source>
</evidence>